<dbReference type="EMBL" id="EQ974256">
    <property type="protein sequence ID" value="EEF31256.1"/>
    <property type="molecule type" value="Genomic_DNA"/>
</dbReference>
<feature type="transmembrane region" description="Helical" evidence="6">
    <location>
        <begin position="350"/>
        <end position="371"/>
    </location>
</feature>
<dbReference type="eggNOG" id="KOG1347">
    <property type="taxonomic scope" value="Eukaryota"/>
</dbReference>
<dbReference type="InParanoid" id="B9SYQ3"/>
<evidence type="ECO:0000313" key="8">
    <source>
        <dbReference type="Proteomes" id="UP000008311"/>
    </source>
</evidence>
<feature type="transmembrane region" description="Helical" evidence="6">
    <location>
        <begin position="272"/>
        <end position="297"/>
    </location>
</feature>
<evidence type="ECO:0000256" key="2">
    <source>
        <dbReference type="ARBA" id="ARBA00010199"/>
    </source>
</evidence>
<dbReference type="Pfam" id="PF01554">
    <property type="entry name" value="MatE"/>
    <property type="match status" value="2"/>
</dbReference>
<dbReference type="AlphaFoldDB" id="B9SYQ3"/>
<gene>
    <name evidence="7" type="ORF">RCOM_0062530</name>
</gene>
<feature type="transmembrane region" description="Helical" evidence="6">
    <location>
        <begin position="60"/>
        <end position="82"/>
    </location>
</feature>
<keyword evidence="3 6" id="KW-0812">Transmembrane</keyword>
<evidence type="ECO:0000256" key="5">
    <source>
        <dbReference type="ARBA" id="ARBA00023136"/>
    </source>
</evidence>
<keyword evidence="5 6" id="KW-0472">Membrane</keyword>
<evidence type="ECO:0000256" key="1">
    <source>
        <dbReference type="ARBA" id="ARBA00004141"/>
    </source>
</evidence>
<feature type="transmembrane region" description="Helical" evidence="6">
    <location>
        <begin position="451"/>
        <end position="474"/>
    </location>
</feature>
<dbReference type="GO" id="GO:1990961">
    <property type="term" value="P:xenobiotic detoxification by transmembrane export across the plasma membrane"/>
    <property type="evidence" value="ECO:0007669"/>
    <property type="project" value="InterPro"/>
</dbReference>
<dbReference type="GO" id="GO:0005774">
    <property type="term" value="C:vacuolar membrane"/>
    <property type="evidence" value="ECO:0000318"/>
    <property type="project" value="GO_Central"/>
</dbReference>
<comment type="similarity">
    <text evidence="2 6">Belongs to the multi antimicrobial extrusion (MATE) (TC 2.A.66.1) family.</text>
</comment>
<feature type="transmembrane region" description="Helical" evidence="6">
    <location>
        <begin position="391"/>
        <end position="411"/>
    </location>
</feature>
<dbReference type="Proteomes" id="UP000008311">
    <property type="component" value="Unassembled WGS sequence"/>
</dbReference>
<feature type="transmembrane region" description="Helical" evidence="6">
    <location>
        <begin position="229"/>
        <end position="251"/>
    </location>
</feature>
<name>B9SYQ3_RICCO</name>
<dbReference type="CDD" id="cd13132">
    <property type="entry name" value="MATE_eukaryotic"/>
    <property type="match status" value="1"/>
</dbReference>
<dbReference type="InterPro" id="IPR045069">
    <property type="entry name" value="MATE_euk"/>
</dbReference>
<dbReference type="STRING" id="3988.B9SYQ3"/>
<reference evidence="8" key="1">
    <citation type="journal article" date="2010" name="Nat. Biotechnol.">
        <title>Draft genome sequence of the oilseed species Ricinus communis.</title>
        <authorList>
            <person name="Chan A.P."/>
            <person name="Crabtree J."/>
            <person name="Zhao Q."/>
            <person name="Lorenzi H."/>
            <person name="Orvis J."/>
            <person name="Puiu D."/>
            <person name="Melake-Berhan A."/>
            <person name="Jones K.M."/>
            <person name="Redman J."/>
            <person name="Chen G."/>
            <person name="Cahoon E.B."/>
            <person name="Gedil M."/>
            <person name="Stanke M."/>
            <person name="Haas B.J."/>
            <person name="Wortman J.R."/>
            <person name="Fraser-Liggett C.M."/>
            <person name="Ravel J."/>
            <person name="Rabinowicz P.D."/>
        </authorList>
    </citation>
    <scope>NUCLEOTIDE SEQUENCE [LARGE SCALE GENOMIC DNA]</scope>
    <source>
        <strain evidence="8">cv. Hale</strain>
    </source>
</reference>
<keyword evidence="4 6" id="KW-1133">Transmembrane helix</keyword>
<dbReference type="OrthoDB" id="2126698at2759"/>
<dbReference type="GO" id="GO:0022857">
    <property type="term" value="F:transmembrane transporter activity"/>
    <property type="evidence" value="ECO:0000318"/>
    <property type="project" value="GO_Central"/>
</dbReference>
<protein>
    <recommendedName>
        <fullName evidence="6">Protein DETOXIFICATION</fullName>
    </recommendedName>
    <alternativeName>
        <fullName evidence="6">Multidrug and toxic compound extrusion protein</fullName>
    </alternativeName>
</protein>
<sequence length="507" mass="54953">MEPTLDQELIPGDESYASIIDLPSNEVEKILERRRLSFRMWVYLFAWESKILWTLSGSTIPVFLCNFMLSFVSILVAGHLGATELAGASVATIGIQGLTYGILLGMSCAVLTTCGQAYGAKQYAALGIICQRALILELAAAVLLTFLYIWSGDFLRAIGQSKPIAEQGQIFSHGLILQLYALAICFPLQRFLQAQNIVNPIAYLSVAVFLIHILLSWLVVYVLEFGLLGVSIVLGISWWLLVISLALYILLSPNCKETWTGFSLNAFRNMLPFFKFAAASGAMLCLELWYNQGIILLSGLLPNPTVSLDSMSIGMNYWNWDLTFLLGLSISVSIRVGNELGAGNPKVTKFAVIVVNVTSIIISIIFTVIVLSCRVGLSKLFTSDPEVIAAVLKLIPLLAVSVLLNGIQPILSGVAVGSGWQDTVAYVNIVAYYGIGLPIGCALGFKTKLGVSGIWIGLIIGVFCQTAVILFIAARTNWEAEVEKAAERLKVSGKEAMELVGNIEGGH</sequence>
<evidence type="ECO:0000256" key="3">
    <source>
        <dbReference type="ARBA" id="ARBA00022692"/>
    </source>
</evidence>
<keyword evidence="8" id="KW-1185">Reference proteome</keyword>
<organism evidence="7 8">
    <name type="scientific">Ricinus communis</name>
    <name type="common">Castor bean</name>
    <dbReference type="NCBI Taxonomy" id="3988"/>
    <lineage>
        <taxon>Eukaryota</taxon>
        <taxon>Viridiplantae</taxon>
        <taxon>Streptophyta</taxon>
        <taxon>Embryophyta</taxon>
        <taxon>Tracheophyta</taxon>
        <taxon>Spermatophyta</taxon>
        <taxon>Magnoliopsida</taxon>
        <taxon>eudicotyledons</taxon>
        <taxon>Gunneridae</taxon>
        <taxon>Pentapetalae</taxon>
        <taxon>rosids</taxon>
        <taxon>fabids</taxon>
        <taxon>Malpighiales</taxon>
        <taxon>Euphorbiaceae</taxon>
        <taxon>Acalyphoideae</taxon>
        <taxon>Acalypheae</taxon>
        <taxon>Ricinus</taxon>
    </lineage>
</organism>
<dbReference type="GO" id="GO:0015297">
    <property type="term" value="F:antiporter activity"/>
    <property type="evidence" value="ECO:0007669"/>
    <property type="project" value="InterPro"/>
</dbReference>
<feature type="transmembrane region" description="Helical" evidence="6">
    <location>
        <begin position="423"/>
        <end position="445"/>
    </location>
</feature>
<dbReference type="FunCoup" id="B9SYQ3">
    <property type="interactions" value="182"/>
</dbReference>
<evidence type="ECO:0000313" key="7">
    <source>
        <dbReference type="EMBL" id="EEF31256.1"/>
    </source>
</evidence>
<feature type="transmembrane region" description="Helical" evidence="6">
    <location>
        <begin position="123"/>
        <end position="150"/>
    </location>
</feature>
<evidence type="ECO:0000256" key="6">
    <source>
        <dbReference type="RuleBase" id="RU004914"/>
    </source>
</evidence>
<dbReference type="GO" id="GO:0042910">
    <property type="term" value="F:xenobiotic transmembrane transporter activity"/>
    <property type="evidence" value="ECO:0007669"/>
    <property type="project" value="InterPro"/>
</dbReference>
<accession>B9SYQ3</accession>
<dbReference type="InterPro" id="IPR002528">
    <property type="entry name" value="MATE_fam"/>
</dbReference>
<feature type="transmembrane region" description="Helical" evidence="6">
    <location>
        <begin position="201"/>
        <end position="223"/>
    </location>
</feature>
<dbReference type="OMA" id="MDEASTH"/>
<proteinExistence type="inferred from homology"/>
<dbReference type="NCBIfam" id="TIGR00797">
    <property type="entry name" value="matE"/>
    <property type="match status" value="1"/>
</dbReference>
<feature type="transmembrane region" description="Helical" evidence="6">
    <location>
        <begin position="170"/>
        <end position="189"/>
    </location>
</feature>
<dbReference type="PANTHER" id="PTHR11206">
    <property type="entry name" value="MULTIDRUG RESISTANCE PROTEIN"/>
    <property type="match status" value="1"/>
</dbReference>
<comment type="subcellular location">
    <subcellularLocation>
        <location evidence="1">Membrane</location>
        <topology evidence="1">Multi-pass membrane protein</topology>
    </subcellularLocation>
</comment>
<dbReference type="KEGG" id="rcu:8286127"/>
<evidence type="ECO:0000256" key="4">
    <source>
        <dbReference type="ARBA" id="ARBA00022989"/>
    </source>
</evidence>
<feature type="transmembrane region" description="Helical" evidence="6">
    <location>
        <begin position="88"/>
        <end position="111"/>
    </location>
</feature>